<proteinExistence type="predicted"/>
<dbReference type="RefSeq" id="WP_068225603.1">
    <property type="nucleotide sequence ID" value="NZ_CP014623.1"/>
</dbReference>
<evidence type="ECO:0000259" key="1">
    <source>
        <dbReference type="Pfam" id="PF13349"/>
    </source>
</evidence>
<dbReference type="STRING" id="375175.AYR53_05495"/>
<dbReference type="AlphaFoldDB" id="A0A192H214"/>
<name>A0A192H214_9LACO</name>
<evidence type="ECO:0000313" key="3">
    <source>
        <dbReference type="Proteomes" id="UP000078582"/>
    </source>
</evidence>
<reference evidence="2 3" key="1">
    <citation type="submission" date="2016-03" db="EMBL/GenBank/DDBJ databases">
        <title>Pediococcus and Lactobacillus from brewery environment - whole genome sequencing and assembly.</title>
        <authorList>
            <person name="Behr J."/>
            <person name="Geissler A.J."/>
            <person name="Vogel R.F."/>
        </authorList>
    </citation>
    <scope>NUCLEOTIDE SEQUENCE [LARGE SCALE GENOMIC DNA]</scope>
    <source>
        <strain evidence="2 3">TMW 1.1989</strain>
    </source>
</reference>
<dbReference type="Proteomes" id="UP000078582">
    <property type="component" value="Chromosome"/>
</dbReference>
<evidence type="ECO:0000313" key="2">
    <source>
        <dbReference type="EMBL" id="ANK62277.1"/>
    </source>
</evidence>
<accession>A0A192H214</accession>
<sequence>MKRLFKWSALLLLTGTILIVLGLLFGAHKNVGYYAHGFRIIEKTTKTRSLPKINNVLINTKDAAITVKAGNRRQLTTRTIKTGQPQVTVKDGHLTVRVKRTPVAKAKLNFDANDKPVEVILTLPKGELNHLKLSTTSGNIYVKDQTSKNLSATTNNGSLAMKSVKAKQSSQLHSRNGAIRFNTVRLKNSHVITESGEITIVKSQLTKTSLASTSGDIHLRHNKIHGQINLHTNNGSIGVQATPTTGYVIHSSNSKYNDFFGKSFKESLVKNQNTGDTLNLETKNGIVKVIR</sequence>
<gene>
    <name evidence="2" type="ORF">AYR53_05495</name>
</gene>
<dbReference type="Gene3D" id="2.160.20.120">
    <property type="match status" value="1"/>
</dbReference>
<organism evidence="2 3">
    <name type="scientific">Loigolactobacillus backii</name>
    <dbReference type="NCBI Taxonomy" id="375175"/>
    <lineage>
        <taxon>Bacteria</taxon>
        <taxon>Bacillati</taxon>
        <taxon>Bacillota</taxon>
        <taxon>Bacilli</taxon>
        <taxon>Lactobacillales</taxon>
        <taxon>Lactobacillaceae</taxon>
        <taxon>Loigolactobacillus</taxon>
    </lineage>
</organism>
<dbReference type="Pfam" id="PF13349">
    <property type="entry name" value="DUF4097"/>
    <property type="match status" value="1"/>
</dbReference>
<protein>
    <recommendedName>
        <fullName evidence="1">DUF4097 domain-containing protein</fullName>
    </recommendedName>
</protein>
<dbReference type="GeneID" id="42981701"/>
<keyword evidence="3" id="KW-1185">Reference proteome</keyword>
<dbReference type="EMBL" id="CP014873">
    <property type="protein sequence ID" value="ANK62277.1"/>
    <property type="molecule type" value="Genomic_DNA"/>
</dbReference>
<feature type="domain" description="DUF4097" evidence="1">
    <location>
        <begin position="53"/>
        <end position="289"/>
    </location>
</feature>
<dbReference type="OrthoDB" id="2293406at2"/>
<dbReference type="KEGG" id="lbt:AYR52_08500"/>
<dbReference type="InterPro" id="IPR025164">
    <property type="entry name" value="Toastrack_DUF4097"/>
</dbReference>